<feature type="signal peptide" evidence="10">
    <location>
        <begin position="1"/>
        <end position="22"/>
    </location>
</feature>
<evidence type="ECO:0000256" key="8">
    <source>
        <dbReference type="PROSITE-ProRule" id="PRU00076"/>
    </source>
</evidence>
<dbReference type="InterPro" id="IPR009030">
    <property type="entry name" value="Growth_fac_rcpt_cys_sf"/>
</dbReference>
<keyword evidence="3 8" id="KW-0245">EGF-like domain</keyword>
<keyword evidence="2" id="KW-0964">Secreted</keyword>
<dbReference type="InterPro" id="IPR049883">
    <property type="entry name" value="NOTCH1_EGF-like"/>
</dbReference>
<feature type="domain" description="EGF-like" evidence="11">
    <location>
        <begin position="153"/>
        <end position="193"/>
    </location>
</feature>
<dbReference type="PROSITE" id="PS50026">
    <property type="entry name" value="EGF_3"/>
    <property type="match status" value="1"/>
</dbReference>
<keyword evidence="7" id="KW-0325">Glycoprotein</keyword>
<keyword evidence="5" id="KW-0677">Repeat</keyword>
<dbReference type="CDD" id="cd00054">
    <property type="entry name" value="EGF_CA"/>
    <property type="match status" value="1"/>
</dbReference>
<dbReference type="PROSITE" id="PS01186">
    <property type="entry name" value="EGF_2"/>
    <property type="match status" value="1"/>
</dbReference>
<sequence length="294" mass="32202">MSTLYKAVTVILPLLFTDVDECVIGTHTCPLNSVCNNTIGSFNCPVCKDGYEWTDSNQTACRDVDECKLKTHTCPENSVCNNTIGSFECPVCKDGYDWTDSNQTACEDVDECRLKTHTCPENSVCNNTIGSFECPRCKDGYDWTDSNQTACADINECDKLLDNCDPKHGVCTNTDGGHVCSCIYGFTGEFNCTEIKPGQTGLEEQQKYLVDSAAVFRMYALEAERQSLEKQLENVLRQCALVARKPTRGKRAVLAGSPAAINRVQVDSLINNLGVAIRKLKANILSAKKACGLA</sequence>
<evidence type="ECO:0000256" key="4">
    <source>
        <dbReference type="ARBA" id="ARBA00022729"/>
    </source>
</evidence>
<protein>
    <recommendedName>
        <fullName evidence="11">EGF-like domain-containing protein</fullName>
    </recommendedName>
</protein>
<keyword evidence="9" id="KW-0175">Coiled coil</keyword>
<dbReference type="Pfam" id="PF07645">
    <property type="entry name" value="EGF_CA"/>
    <property type="match status" value="4"/>
</dbReference>
<dbReference type="SUPFAM" id="SSF57184">
    <property type="entry name" value="Growth factor receptor domain"/>
    <property type="match status" value="1"/>
</dbReference>
<evidence type="ECO:0000256" key="10">
    <source>
        <dbReference type="SAM" id="SignalP"/>
    </source>
</evidence>
<evidence type="ECO:0000313" key="12">
    <source>
        <dbReference type="EMBL" id="KAF6016426.1"/>
    </source>
</evidence>
<dbReference type="InterPro" id="IPR052080">
    <property type="entry name" value="vWF_C/EGF_Fibrillin"/>
</dbReference>
<keyword evidence="6" id="KW-1015">Disulfide bond</keyword>
<dbReference type="FunFam" id="2.10.25.10:FF:000005">
    <property type="entry name" value="Fibrillin 2"/>
    <property type="match status" value="1"/>
</dbReference>
<evidence type="ECO:0000256" key="9">
    <source>
        <dbReference type="SAM" id="Coils"/>
    </source>
</evidence>
<evidence type="ECO:0000256" key="2">
    <source>
        <dbReference type="ARBA" id="ARBA00022525"/>
    </source>
</evidence>
<accession>A0A7J7ISB1</accession>
<dbReference type="InterPro" id="IPR001881">
    <property type="entry name" value="EGF-like_Ca-bd_dom"/>
</dbReference>
<evidence type="ECO:0000256" key="7">
    <source>
        <dbReference type="ARBA" id="ARBA00023180"/>
    </source>
</evidence>
<proteinExistence type="predicted"/>
<comment type="subcellular location">
    <subcellularLocation>
        <location evidence="1">Secreted</location>
    </subcellularLocation>
</comment>
<evidence type="ECO:0000256" key="1">
    <source>
        <dbReference type="ARBA" id="ARBA00004613"/>
    </source>
</evidence>
<feature type="chain" id="PRO_5029852419" description="EGF-like domain-containing protein" evidence="10">
    <location>
        <begin position="23"/>
        <end position="294"/>
    </location>
</feature>
<evidence type="ECO:0000256" key="3">
    <source>
        <dbReference type="ARBA" id="ARBA00022536"/>
    </source>
</evidence>
<evidence type="ECO:0000256" key="6">
    <source>
        <dbReference type="ARBA" id="ARBA00023157"/>
    </source>
</evidence>
<dbReference type="GO" id="GO:0005576">
    <property type="term" value="C:extracellular region"/>
    <property type="evidence" value="ECO:0007669"/>
    <property type="project" value="UniProtKB-SubCell"/>
</dbReference>
<dbReference type="SMART" id="SM00181">
    <property type="entry name" value="EGF"/>
    <property type="match status" value="4"/>
</dbReference>
<dbReference type="PANTHER" id="PTHR47333:SF4">
    <property type="entry name" value="EGF-LIKE DOMAIN-CONTAINING PROTEIN"/>
    <property type="match status" value="1"/>
</dbReference>
<dbReference type="SMART" id="SM00179">
    <property type="entry name" value="EGF_CA"/>
    <property type="match status" value="4"/>
</dbReference>
<dbReference type="OrthoDB" id="41109at2759"/>
<keyword evidence="13" id="KW-1185">Reference proteome</keyword>
<dbReference type="Gene3D" id="2.10.25.10">
    <property type="entry name" value="Laminin"/>
    <property type="match status" value="4"/>
</dbReference>
<dbReference type="EMBL" id="VXIV02003544">
    <property type="protein sequence ID" value="KAF6016426.1"/>
    <property type="molecule type" value="Genomic_DNA"/>
</dbReference>
<evidence type="ECO:0000256" key="5">
    <source>
        <dbReference type="ARBA" id="ARBA00022737"/>
    </source>
</evidence>
<comment type="caution">
    <text evidence="12">The sequence shown here is derived from an EMBL/GenBank/DDBJ whole genome shotgun (WGS) entry which is preliminary data.</text>
</comment>
<dbReference type="AlphaFoldDB" id="A0A7J7ISB1"/>
<dbReference type="GO" id="GO:0005509">
    <property type="term" value="F:calcium ion binding"/>
    <property type="evidence" value="ECO:0007669"/>
    <property type="project" value="InterPro"/>
</dbReference>
<comment type="caution">
    <text evidence="8">Lacks conserved residue(s) required for the propagation of feature annotation.</text>
</comment>
<dbReference type="SUPFAM" id="SSF57196">
    <property type="entry name" value="EGF/Laminin"/>
    <property type="match status" value="1"/>
</dbReference>
<dbReference type="InterPro" id="IPR018097">
    <property type="entry name" value="EGF_Ca-bd_CS"/>
</dbReference>
<dbReference type="Proteomes" id="UP000593567">
    <property type="component" value="Unassembled WGS sequence"/>
</dbReference>
<evidence type="ECO:0000313" key="13">
    <source>
        <dbReference type="Proteomes" id="UP000593567"/>
    </source>
</evidence>
<dbReference type="FunFam" id="2.10.25.10:FF:000038">
    <property type="entry name" value="Fibrillin 2"/>
    <property type="match status" value="2"/>
</dbReference>
<organism evidence="12 13">
    <name type="scientific">Bugula neritina</name>
    <name type="common">Brown bryozoan</name>
    <name type="synonym">Sertularia neritina</name>
    <dbReference type="NCBI Taxonomy" id="10212"/>
    <lineage>
        <taxon>Eukaryota</taxon>
        <taxon>Metazoa</taxon>
        <taxon>Spiralia</taxon>
        <taxon>Lophotrochozoa</taxon>
        <taxon>Bryozoa</taxon>
        <taxon>Gymnolaemata</taxon>
        <taxon>Cheilostomatida</taxon>
        <taxon>Flustrina</taxon>
        <taxon>Buguloidea</taxon>
        <taxon>Bugulidae</taxon>
        <taxon>Bugula</taxon>
    </lineage>
</organism>
<dbReference type="PROSITE" id="PS01187">
    <property type="entry name" value="EGF_CA"/>
    <property type="match status" value="2"/>
</dbReference>
<gene>
    <name evidence="12" type="ORF">EB796_025267</name>
</gene>
<dbReference type="InterPro" id="IPR000742">
    <property type="entry name" value="EGF"/>
</dbReference>
<evidence type="ECO:0000259" key="11">
    <source>
        <dbReference type="PROSITE" id="PS50026"/>
    </source>
</evidence>
<dbReference type="PANTHER" id="PTHR47333">
    <property type="entry name" value="VON WILLEBRAND FACTOR C AND EGF DOMAIN-CONTAINING PROTEIN"/>
    <property type="match status" value="1"/>
</dbReference>
<feature type="coiled-coil region" evidence="9">
    <location>
        <begin position="218"/>
        <end position="245"/>
    </location>
</feature>
<reference evidence="12" key="1">
    <citation type="submission" date="2020-06" db="EMBL/GenBank/DDBJ databases">
        <title>Draft genome of Bugula neritina, a colonial animal packing powerful symbionts and potential medicines.</title>
        <authorList>
            <person name="Rayko M."/>
        </authorList>
    </citation>
    <scope>NUCLEOTIDE SEQUENCE [LARGE SCALE GENOMIC DNA]</scope>
    <source>
        <strain evidence="12">Kwan_BN1</strain>
    </source>
</reference>
<keyword evidence="4 10" id="KW-0732">Signal</keyword>
<name>A0A7J7ISB1_BUGNE</name>